<evidence type="ECO:0000313" key="3">
    <source>
        <dbReference type="EMBL" id="KAK0635708.1"/>
    </source>
</evidence>
<dbReference type="EMBL" id="JAULSR010000001">
    <property type="protein sequence ID" value="KAK0635708.1"/>
    <property type="molecule type" value="Genomic_DNA"/>
</dbReference>
<dbReference type="Gene3D" id="3.10.20.90">
    <property type="entry name" value="Phosphatidylinositol 3-kinase Catalytic Subunit, Chain A, domain 1"/>
    <property type="match status" value="1"/>
</dbReference>
<name>A0AA40CFM6_9PEZI</name>
<feature type="region of interest" description="Disordered" evidence="1">
    <location>
        <begin position="363"/>
        <end position="425"/>
    </location>
</feature>
<feature type="compositionally biased region" description="Low complexity" evidence="1">
    <location>
        <begin position="777"/>
        <end position="802"/>
    </location>
</feature>
<comment type="caution">
    <text evidence="3">The sequence shown here is derived from an EMBL/GenBank/DDBJ whole genome shotgun (WGS) entry which is preliminary data.</text>
</comment>
<accession>A0AA40CFM6</accession>
<feature type="compositionally biased region" description="Low complexity" evidence="1">
    <location>
        <begin position="631"/>
        <end position="653"/>
    </location>
</feature>
<keyword evidence="2" id="KW-0472">Membrane</keyword>
<feature type="transmembrane region" description="Helical" evidence="2">
    <location>
        <begin position="577"/>
        <end position="602"/>
    </location>
</feature>
<feature type="compositionally biased region" description="Low complexity" evidence="1">
    <location>
        <begin position="477"/>
        <end position="507"/>
    </location>
</feature>
<gene>
    <name evidence="3" type="ORF">B0T17DRAFT_53448</name>
</gene>
<keyword evidence="2" id="KW-1133">Transmembrane helix</keyword>
<dbReference type="InterPro" id="IPR029071">
    <property type="entry name" value="Ubiquitin-like_domsf"/>
</dbReference>
<dbReference type="SUPFAM" id="SSF54236">
    <property type="entry name" value="Ubiquitin-like"/>
    <property type="match status" value="1"/>
</dbReference>
<feature type="region of interest" description="Disordered" evidence="1">
    <location>
        <begin position="99"/>
        <end position="143"/>
    </location>
</feature>
<feature type="region of interest" description="Disordered" evidence="1">
    <location>
        <begin position="240"/>
        <end position="265"/>
    </location>
</feature>
<feature type="compositionally biased region" description="Polar residues" evidence="1">
    <location>
        <begin position="384"/>
        <end position="413"/>
    </location>
</feature>
<dbReference type="Proteomes" id="UP001174934">
    <property type="component" value="Unassembled WGS sequence"/>
</dbReference>
<feature type="compositionally biased region" description="Low complexity" evidence="1">
    <location>
        <begin position="747"/>
        <end position="762"/>
    </location>
</feature>
<dbReference type="PANTHER" id="PTHR12943:SF27">
    <property type="entry name" value="HOMOCYSTEINE-INDUCED ENDOPLASMIC RETICULUM PROTEIN, ISOFORM A"/>
    <property type="match status" value="1"/>
</dbReference>
<evidence type="ECO:0000313" key="4">
    <source>
        <dbReference type="Proteomes" id="UP001174934"/>
    </source>
</evidence>
<feature type="compositionally biased region" description="Polar residues" evidence="1">
    <location>
        <begin position="465"/>
        <end position="476"/>
    </location>
</feature>
<dbReference type="InterPro" id="IPR039751">
    <property type="entry name" value="HERPUD1/2"/>
</dbReference>
<feature type="region of interest" description="Disordered" evidence="1">
    <location>
        <begin position="283"/>
        <end position="320"/>
    </location>
</feature>
<proteinExistence type="predicted"/>
<reference evidence="3" key="1">
    <citation type="submission" date="2023-06" db="EMBL/GenBank/DDBJ databases">
        <title>Genome-scale phylogeny and comparative genomics of the fungal order Sordariales.</title>
        <authorList>
            <consortium name="Lawrence Berkeley National Laboratory"/>
            <person name="Hensen N."/>
            <person name="Bonometti L."/>
            <person name="Westerberg I."/>
            <person name="Brannstrom I.O."/>
            <person name="Guillou S."/>
            <person name="Cros-Aarteil S."/>
            <person name="Calhoun S."/>
            <person name="Haridas S."/>
            <person name="Kuo A."/>
            <person name="Mondo S."/>
            <person name="Pangilinan J."/>
            <person name="Riley R."/>
            <person name="LaButti K."/>
            <person name="Andreopoulos B."/>
            <person name="Lipzen A."/>
            <person name="Chen C."/>
            <person name="Yanf M."/>
            <person name="Daum C."/>
            <person name="Ng V."/>
            <person name="Clum A."/>
            <person name="Steindorff A."/>
            <person name="Ohm R."/>
            <person name="Martin F."/>
            <person name="Silar P."/>
            <person name="Natvig D."/>
            <person name="Lalanne C."/>
            <person name="Gautier V."/>
            <person name="Ament-velasquez S.L."/>
            <person name="Kruys A."/>
            <person name="Hutchinson M.I."/>
            <person name="Powell A.J."/>
            <person name="Barry K."/>
            <person name="Miller A.N."/>
            <person name="Grigoriev I.V."/>
            <person name="Debuchy R."/>
            <person name="Gladieux P."/>
            <person name="Thoren M.H."/>
            <person name="Johannesson H."/>
        </authorList>
    </citation>
    <scope>NUCLEOTIDE SEQUENCE</scope>
    <source>
        <strain evidence="3">SMH3391-2</strain>
    </source>
</reference>
<dbReference type="PANTHER" id="PTHR12943">
    <property type="entry name" value="HOMOCYSTEINE-RESPONSIVE ENDOPLASMIC RETICULUM-RESIDENT UNIQUITIN-LIKE DOMAIN HERPUD PROTEIN FAMILY MEMBER"/>
    <property type="match status" value="1"/>
</dbReference>
<evidence type="ECO:0000256" key="2">
    <source>
        <dbReference type="SAM" id="Phobius"/>
    </source>
</evidence>
<keyword evidence="2" id="KW-0812">Transmembrane</keyword>
<feature type="compositionally biased region" description="Polar residues" evidence="1">
    <location>
        <begin position="285"/>
        <end position="298"/>
    </location>
</feature>
<feature type="transmembrane region" description="Helical" evidence="2">
    <location>
        <begin position="546"/>
        <end position="571"/>
    </location>
</feature>
<feature type="region of interest" description="Disordered" evidence="1">
    <location>
        <begin position="616"/>
        <end position="660"/>
    </location>
</feature>
<keyword evidence="4" id="KW-1185">Reference proteome</keyword>
<protein>
    <recommendedName>
        <fullName evidence="5">Ubiquitin-like domain-containing protein</fullName>
    </recommendedName>
</protein>
<dbReference type="GO" id="GO:0030968">
    <property type="term" value="P:endoplasmic reticulum unfolded protein response"/>
    <property type="evidence" value="ECO:0007669"/>
    <property type="project" value="TreeGrafter"/>
</dbReference>
<feature type="region of interest" description="Disordered" evidence="1">
    <location>
        <begin position="461"/>
        <end position="507"/>
    </location>
</feature>
<evidence type="ECO:0008006" key="5">
    <source>
        <dbReference type="Google" id="ProtNLM"/>
    </source>
</evidence>
<dbReference type="AlphaFoldDB" id="A0AA40CFM6"/>
<organism evidence="3 4">
    <name type="scientific">Bombardia bombarda</name>
    <dbReference type="NCBI Taxonomy" id="252184"/>
    <lineage>
        <taxon>Eukaryota</taxon>
        <taxon>Fungi</taxon>
        <taxon>Dikarya</taxon>
        <taxon>Ascomycota</taxon>
        <taxon>Pezizomycotina</taxon>
        <taxon>Sordariomycetes</taxon>
        <taxon>Sordariomycetidae</taxon>
        <taxon>Sordariales</taxon>
        <taxon>Lasiosphaeriaceae</taxon>
        <taxon>Bombardia</taxon>
    </lineage>
</organism>
<evidence type="ECO:0000256" key="1">
    <source>
        <dbReference type="SAM" id="MobiDB-lite"/>
    </source>
</evidence>
<sequence length="802" mass="86732">MADEQPTSSSPSAVNLQIVSPSVGVNTLSFPGLAAATTVRELKEKIRDVLPSRPAHDQQRLIHRGRLLARDSDTLQTVFGEEMLRTGEQQTLHLVLRDTTEHHPHSHTSSPTPLRGQSPAPGNAPSRPESVPPHAQPQRPYQPQAYQHIRAHALRSGPAMNNPMTNPQMSQFMQQNMTHMLLQQQQQQQQQIANAAIQQQHQTMVQWMNHLQREAGYRQLYNQQLGQQQRERAFQGYHGIQDNANNAQPPGEQTDGRSNPAVPPAVQTFSWTTADGVRRRVAVNDPSTGQGTPNTQFPPGSMGAGPTSNPGVRGPLSPADVHNIIRGADATQATQAMTNAMHRSASGASLSSLNNITNINGPIQPIQPGVTTPLYPGVSRHASRTATPDPSARPVSNGSSSLPGLSQNPNSAPLSHGQPEVYILSSPNGPRGLLISNGSDMYVTPALRQLTVPQFPLPGGVARHQQPQTFVSSWSSQVQTPPVQQQQGHVQGHGQPQPQPQQPFRQPLQPHQLQIHNQPPQVQPQQAQRFAALRPMQAHPNVNPGAGALLVAAWPHIWLLIRLVLFVWWFTSDDTSLYQWLAMIGIATVVFVLNTGMFNGVANQVWEPLRQHLEGLLPDPNRRRDPPPPAGLQQQPPNGPATATTTTTTTTTTGGRRPDPAQTVARLVANRRNAHANWLLDQVRRIERAGLLFLASIAPGVAERHIAHLEAQERADRQRRVEEEAAANVSMVTNAFVAANASAAAATAAATEEGRQQSSGQEEQQHSDGGAGGGEGAPAPQGGLANADHQAPAQLPLPQIQV</sequence>
<feature type="region of interest" description="Disordered" evidence="1">
    <location>
        <begin position="747"/>
        <end position="802"/>
    </location>
</feature>